<evidence type="ECO:0000256" key="1">
    <source>
        <dbReference type="ARBA" id="ARBA00009437"/>
    </source>
</evidence>
<keyword evidence="10" id="KW-1185">Reference proteome</keyword>
<organism evidence="9 10">
    <name type="scientific">Mycolicibacterium sediminis</name>
    <dbReference type="NCBI Taxonomy" id="1286180"/>
    <lineage>
        <taxon>Bacteria</taxon>
        <taxon>Bacillati</taxon>
        <taxon>Actinomycetota</taxon>
        <taxon>Actinomycetes</taxon>
        <taxon>Mycobacteriales</taxon>
        <taxon>Mycobacteriaceae</taxon>
        <taxon>Mycolicibacterium</taxon>
    </lineage>
</organism>
<gene>
    <name evidence="9" type="ORF">MSEDJ_29050</name>
</gene>
<keyword evidence="4" id="KW-0010">Activator</keyword>
<comment type="function">
    <text evidence="7">Required for the induction the katG gene for catalase. Involved in the response to hydrogen peroxide.</text>
</comment>
<dbReference type="PANTHER" id="PTHR30346">
    <property type="entry name" value="TRANSCRIPTIONAL DUAL REGULATOR HCAR-RELATED"/>
    <property type="match status" value="1"/>
</dbReference>
<evidence type="ECO:0000256" key="2">
    <source>
        <dbReference type="ARBA" id="ARBA00023015"/>
    </source>
</evidence>
<dbReference type="SUPFAM" id="SSF53850">
    <property type="entry name" value="Periplasmic binding protein-like II"/>
    <property type="match status" value="1"/>
</dbReference>
<feature type="domain" description="HTH lysR-type" evidence="8">
    <location>
        <begin position="1"/>
        <end position="58"/>
    </location>
</feature>
<evidence type="ECO:0000256" key="4">
    <source>
        <dbReference type="ARBA" id="ARBA00023159"/>
    </source>
</evidence>
<dbReference type="EMBL" id="AP022588">
    <property type="protein sequence ID" value="BBY28809.1"/>
    <property type="molecule type" value="Genomic_DNA"/>
</dbReference>
<comment type="similarity">
    <text evidence="1">Belongs to the LysR transcriptional regulatory family.</text>
</comment>
<keyword evidence="2" id="KW-0805">Transcription regulation</keyword>
<evidence type="ECO:0000313" key="9">
    <source>
        <dbReference type="EMBL" id="BBY28809.1"/>
    </source>
</evidence>
<dbReference type="GO" id="GO:0032993">
    <property type="term" value="C:protein-DNA complex"/>
    <property type="evidence" value="ECO:0007669"/>
    <property type="project" value="TreeGrafter"/>
</dbReference>
<protein>
    <recommendedName>
        <fullName evidence="6">Probable hydrogen peroxide-inducible genes activator</fullName>
    </recommendedName>
</protein>
<keyword evidence="5" id="KW-0804">Transcription</keyword>
<dbReference type="KEGG" id="msei:MSEDJ_29050"/>
<evidence type="ECO:0000256" key="3">
    <source>
        <dbReference type="ARBA" id="ARBA00023125"/>
    </source>
</evidence>
<dbReference type="Pfam" id="PF03466">
    <property type="entry name" value="LysR_substrate"/>
    <property type="match status" value="1"/>
</dbReference>
<dbReference type="InterPro" id="IPR005119">
    <property type="entry name" value="LysR_subst-bd"/>
</dbReference>
<dbReference type="Gene3D" id="1.10.10.10">
    <property type="entry name" value="Winged helix-like DNA-binding domain superfamily/Winged helix DNA-binding domain"/>
    <property type="match status" value="1"/>
</dbReference>
<sequence length="295" mass="32880">MHLEELQWFVVLAETEHVTEAAAELGISQPTLSRALARFEEQAGTPLFDRVNRRLRLNPYGRIMVEHARRSLAEMQSATERIAALRDPDTGRVRLAFLHSLANWYVPEQLRRFREAAPGIGFDLFQGPAHEITERVLTGRADVAITSPRPAGSGFTWHRLYAERLCLAVPRGHRLASRARVRMSAAAGEPFVALEQPFGLRLLTDALWAEDGIEPEIVFEATEIPTMEGLVAAGFGVAVVPLPREGTEATAKVVHVPLTNVGARREVGLVWDRDRTPSPPTERFTIFLRESSPQQ</sequence>
<dbReference type="AlphaFoldDB" id="A0A7I7QQZ2"/>
<dbReference type="CDD" id="cd08434">
    <property type="entry name" value="PBP2_GltC_like"/>
    <property type="match status" value="1"/>
</dbReference>
<evidence type="ECO:0000313" key="10">
    <source>
        <dbReference type="Proteomes" id="UP000467193"/>
    </source>
</evidence>
<dbReference type="GO" id="GO:0003677">
    <property type="term" value="F:DNA binding"/>
    <property type="evidence" value="ECO:0007669"/>
    <property type="project" value="UniProtKB-KW"/>
</dbReference>
<dbReference type="PROSITE" id="PS50931">
    <property type="entry name" value="HTH_LYSR"/>
    <property type="match status" value="1"/>
</dbReference>
<dbReference type="GO" id="GO:0003700">
    <property type="term" value="F:DNA-binding transcription factor activity"/>
    <property type="evidence" value="ECO:0007669"/>
    <property type="project" value="InterPro"/>
</dbReference>
<name>A0A7I7QQZ2_9MYCO</name>
<evidence type="ECO:0000259" key="8">
    <source>
        <dbReference type="PROSITE" id="PS50931"/>
    </source>
</evidence>
<dbReference type="SUPFAM" id="SSF46785">
    <property type="entry name" value="Winged helix' DNA-binding domain"/>
    <property type="match status" value="1"/>
</dbReference>
<dbReference type="PRINTS" id="PR00039">
    <property type="entry name" value="HTHLYSR"/>
</dbReference>
<dbReference type="PANTHER" id="PTHR30346:SF28">
    <property type="entry name" value="HTH-TYPE TRANSCRIPTIONAL REGULATOR CYNR"/>
    <property type="match status" value="1"/>
</dbReference>
<accession>A0A7I7QQZ2</accession>
<dbReference type="Pfam" id="PF00126">
    <property type="entry name" value="HTH_1"/>
    <property type="match status" value="1"/>
</dbReference>
<dbReference type="Proteomes" id="UP000467193">
    <property type="component" value="Chromosome"/>
</dbReference>
<dbReference type="InterPro" id="IPR036388">
    <property type="entry name" value="WH-like_DNA-bd_sf"/>
</dbReference>
<dbReference type="Gene3D" id="3.40.190.290">
    <property type="match status" value="1"/>
</dbReference>
<keyword evidence="3" id="KW-0238">DNA-binding</keyword>
<dbReference type="RefSeq" id="WP_163797665.1">
    <property type="nucleotide sequence ID" value="NZ_AP022588.1"/>
</dbReference>
<dbReference type="FunFam" id="1.10.10.10:FF:000001">
    <property type="entry name" value="LysR family transcriptional regulator"/>
    <property type="match status" value="1"/>
</dbReference>
<evidence type="ECO:0000256" key="7">
    <source>
        <dbReference type="ARBA" id="ARBA00056658"/>
    </source>
</evidence>
<reference evidence="9 10" key="1">
    <citation type="journal article" date="2019" name="Emerg. Microbes Infect.">
        <title>Comprehensive subspecies identification of 175 nontuberculous mycobacteria species based on 7547 genomic profiles.</title>
        <authorList>
            <person name="Matsumoto Y."/>
            <person name="Kinjo T."/>
            <person name="Motooka D."/>
            <person name="Nabeya D."/>
            <person name="Jung N."/>
            <person name="Uechi K."/>
            <person name="Horii T."/>
            <person name="Iida T."/>
            <person name="Fujita J."/>
            <person name="Nakamura S."/>
        </authorList>
    </citation>
    <scope>NUCLEOTIDE SEQUENCE [LARGE SCALE GENOMIC DNA]</scope>
    <source>
        <strain evidence="9 10">JCM 17899</strain>
    </source>
</reference>
<evidence type="ECO:0000256" key="6">
    <source>
        <dbReference type="ARBA" id="ARBA00040885"/>
    </source>
</evidence>
<dbReference type="InterPro" id="IPR000847">
    <property type="entry name" value="LysR_HTH_N"/>
</dbReference>
<dbReference type="InterPro" id="IPR036390">
    <property type="entry name" value="WH_DNA-bd_sf"/>
</dbReference>
<evidence type="ECO:0000256" key="5">
    <source>
        <dbReference type="ARBA" id="ARBA00023163"/>
    </source>
</evidence>
<proteinExistence type="inferred from homology"/>